<dbReference type="AlphaFoldDB" id="A0A0B7H5T5"/>
<dbReference type="EMBL" id="CDOD01000007">
    <property type="protein sequence ID" value="CEN33272.1"/>
    <property type="molecule type" value="Genomic_DNA"/>
</dbReference>
<sequence>MIYIDINKSNIIKARERHYEIMRYIIRKRIYGNKVKKDEMPIPKMRIDKIKKVGYRIEKFFEDEDNLRKVLVGKPNELDEIKTLFSNKPEIKQIFHYNNWIKYDKYNAYDLARELDIPTCPYCGRMYTKTVISEKGKKIVRPDFDHWFPKSKYPLLALSFYNLIPSCNICNSGLKGAYDFELDTHFHPYHKAEGFKYTFSYDLDAYEKPRVKIVTENDFSKDSVKAFELEEIYKTHQDEVEDLLKIRQAYSENYIDMLDRILGKGANLTREEVYRLAFGAHLAEDKFDRRPLSKMKKDILTELGIVKLK</sequence>
<keyword evidence="2" id="KW-1185">Reference proteome</keyword>
<evidence type="ECO:0008006" key="3">
    <source>
        <dbReference type="Google" id="ProtNLM"/>
    </source>
</evidence>
<proteinExistence type="predicted"/>
<dbReference type="RefSeq" id="WP_156120720.1">
    <property type="nucleotide sequence ID" value="NZ_CDOD01000007.1"/>
</dbReference>
<protein>
    <recommendedName>
        <fullName evidence="3">HNH domain-containing protein</fullName>
    </recommendedName>
</protein>
<evidence type="ECO:0000313" key="1">
    <source>
        <dbReference type="EMBL" id="CEN33272.1"/>
    </source>
</evidence>
<evidence type="ECO:0000313" key="2">
    <source>
        <dbReference type="Proteomes" id="UP000038055"/>
    </source>
</evidence>
<dbReference type="Proteomes" id="UP000038055">
    <property type="component" value="Unassembled WGS sequence"/>
</dbReference>
<organism evidence="1 2">
    <name type="scientific">Capnocytophaga cynodegmi</name>
    <dbReference type="NCBI Taxonomy" id="28189"/>
    <lineage>
        <taxon>Bacteria</taxon>
        <taxon>Pseudomonadati</taxon>
        <taxon>Bacteroidota</taxon>
        <taxon>Flavobacteriia</taxon>
        <taxon>Flavobacteriales</taxon>
        <taxon>Flavobacteriaceae</taxon>
        <taxon>Capnocytophaga</taxon>
    </lineage>
</organism>
<gene>
    <name evidence="1" type="ORF">CCYN2B_150028</name>
</gene>
<name>A0A0B7H5T5_9FLAO</name>
<accession>A0A0B7H5T5</accession>
<reference evidence="2" key="1">
    <citation type="submission" date="2015-01" db="EMBL/GenBank/DDBJ databases">
        <authorList>
            <person name="MANFREDI Pablo"/>
        </authorList>
    </citation>
    <scope>NUCLEOTIDE SEQUENCE [LARGE SCALE GENOMIC DNA]</scope>
    <source>
        <strain evidence="2">Ccyn2B</strain>
    </source>
</reference>
<dbReference type="Gene3D" id="1.10.30.50">
    <property type="match status" value="1"/>
</dbReference>